<dbReference type="AlphaFoldDB" id="A0AAV4BFN8"/>
<name>A0AAV4BFN8_9GAST</name>
<evidence type="ECO:0000313" key="1">
    <source>
        <dbReference type="EMBL" id="GFO17777.1"/>
    </source>
</evidence>
<accession>A0AAV4BFN8</accession>
<proteinExistence type="predicted"/>
<protein>
    <submittedName>
        <fullName evidence="1">Uncharacterized protein</fullName>
    </submittedName>
</protein>
<dbReference type="Proteomes" id="UP000735302">
    <property type="component" value="Unassembled WGS sequence"/>
</dbReference>
<keyword evidence="2" id="KW-1185">Reference proteome</keyword>
<gene>
    <name evidence="1" type="ORF">PoB_004428200</name>
</gene>
<dbReference type="EMBL" id="BLXT01004892">
    <property type="protein sequence ID" value="GFO17777.1"/>
    <property type="molecule type" value="Genomic_DNA"/>
</dbReference>
<evidence type="ECO:0000313" key="2">
    <source>
        <dbReference type="Proteomes" id="UP000735302"/>
    </source>
</evidence>
<comment type="caution">
    <text evidence="1">The sequence shown here is derived from an EMBL/GenBank/DDBJ whole genome shotgun (WGS) entry which is preliminary data.</text>
</comment>
<reference evidence="1 2" key="1">
    <citation type="journal article" date="2021" name="Elife">
        <title>Chloroplast acquisition without the gene transfer in kleptoplastic sea slugs, Plakobranchus ocellatus.</title>
        <authorList>
            <person name="Maeda T."/>
            <person name="Takahashi S."/>
            <person name="Yoshida T."/>
            <person name="Shimamura S."/>
            <person name="Takaki Y."/>
            <person name="Nagai Y."/>
            <person name="Toyoda A."/>
            <person name="Suzuki Y."/>
            <person name="Arimoto A."/>
            <person name="Ishii H."/>
            <person name="Satoh N."/>
            <person name="Nishiyama T."/>
            <person name="Hasebe M."/>
            <person name="Maruyama T."/>
            <person name="Minagawa J."/>
            <person name="Obokata J."/>
            <person name="Shigenobu S."/>
        </authorList>
    </citation>
    <scope>NUCLEOTIDE SEQUENCE [LARGE SCALE GENOMIC DNA]</scope>
</reference>
<organism evidence="1 2">
    <name type="scientific">Plakobranchus ocellatus</name>
    <dbReference type="NCBI Taxonomy" id="259542"/>
    <lineage>
        <taxon>Eukaryota</taxon>
        <taxon>Metazoa</taxon>
        <taxon>Spiralia</taxon>
        <taxon>Lophotrochozoa</taxon>
        <taxon>Mollusca</taxon>
        <taxon>Gastropoda</taxon>
        <taxon>Heterobranchia</taxon>
        <taxon>Euthyneura</taxon>
        <taxon>Panpulmonata</taxon>
        <taxon>Sacoglossa</taxon>
        <taxon>Placobranchoidea</taxon>
        <taxon>Plakobranchidae</taxon>
        <taxon>Plakobranchus</taxon>
    </lineage>
</organism>
<sequence length="87" mass="9971">MSHTLCWEYSSRVALTQRWSTAQRVPLVGLRGGQGALELNLKTYPMTKSKNTPDPPHYPTWRRSIAQRQLVGLSLLPAKGRRRTFLH</sequence>